<comment type="subcellular location">
    <subcellularLocation>
        <location evidence="1">Cell projection</location>
        <location evidence="1">Cilium</location>
    </subcellularLocation>
</comment>
<reference evidence="8" key="1">
    <citation type="submission" date="2025-08" db="UniProtKB">
        <authorList>
            <consortium name="RefSeq"/>
        </authorList>
    </citation>
    <scope>IDENTIFICATION</scope>
</reference>
<accession>A0A7E5WQV6</accession>
<dbReference type="SMART" id="SM00320">
    <property type="entry name" value="WD40"/>
    <property type="match status" value="5"/>
</dbReference>
<keyword evidence="4" id="KW-0966">Cell projection</keyword>
<evidence type="ECO:0000256" key="5">
    <source>
        <dbReference type="ARBA" id="ARBA00040994"/>
    </source>
</evidence>
<dbReference type="InParanoid" id="A0A7E5WQV6"/>
<dbReference type="PANTHER" id="PTHR13720">
    <property type="entry name" value="WD-40 REPEAT PROTEIN"/>
    <property type="match status" value="1"/>
</dbReference>
<dbReference type="InterPro" id="IPR050630">
    <property type="entry name" value="WD_repeat_EMAP"/>
</dbReference>
<feature type="region of interest" description="Disordered" evidence="6">
    <location>
        <begin position="1"/>
        <end position="72"/>
    </location>
</feature>
<dbReference type="RefSeq" id="XP_026742732.1">
    <property type="nucleotide sequence ID" value="XM_026886931.1"/>
</dbReference>
<evidence type="ECO:0000256" key="3">
    <source>
        <dbReference type="ARBA" id="ARBA00022737"/>
    </source>
</evidence>
<dbReference type="PANTHER" id="PTHR13720:SF13">
    <property type="entry name" value="CILIA- AND FLAGELLA-ASSOCIATED PROTEIN 251"/>
    <property type="match status" value="1"/>
</dbReference>
<dbReference type="GeneID" id="113504567"/>
<feature type="compositionally biased region" description="Basic and acidic residues" evidence="6">
    <location>
        <begin position="1"/>
        <end position="34"/>
    </location>
</feature>
<dbReference type="InterPro" id="IPR011992">
    <property type="entry name" value="EF-hand-dom_pair"/>
</dbReference>
<dbReference type="Gene3D" id="2.130.10.10">
    <property type="entry name" value="YVTN repeat-like/Quinoprotein amine dehydrogenase"/>
    <property type="match status" value="2"/>
</dbReference>
<dbReference type="GO" id="GO:0031514">
    <property type="term" value="C:motile cilium"/>
    <property type="evidence" value="ECO:0007669"/>
    <property type="project" value="TreeGrafter"/>
</dbReference>
<dbReference type="Proteomes" id="UP000322000">
    <property type="component" value="Chromosome 22"/>
</dbReference>
<dbReference type="InterPro" id="IPR001680">
    <property type="entry name" value="WD40_rpt"/>
</dbReference>
<dbReference type="OrthoDB" id="4899631at2759"/>
<name>A0A7E5WQV6_TRINI</name>
<dbReference type="AlphaFoldDB" id="A0A7E5WQV6"/>
<sequence>MGSLKDQEKLDQRPDMKEAKGSCEHRASTSKGERSVSMPDMNFGRKSVSETEMPGLGSLSQPCTKTPAEYTPTKKPAPFKMRWINGFNHKVGVINLNDKGNTIMFYAASNCGVLYNWTTHKMWLLQGHRHLITCITADANGKWLVTADAGPENVLIIWDSSDLFPQRTIFAPHGTTRIAKVAMSNDAKYLITLAYPSEKVTVHWWIWSFGHTAPDAVTEIDDLLRDAVIQMGFNPIRTQRFLLLTRTCFFLCCAKKIKVLERGVIKETDNYEIKIRRPDRNEHADCGKLMCFTFSSNTAQILVSTSRGLVIVYGYTIEYQKHFSPLDIDRLRFIKVVRLERRMINIIKYVDGLLVTGNSIGEIRFYDDQLKLLYWMDSLNVDKVKSLSFNISPRSTMILDPKCNKPCPCWEKVKVEKDPKTGEMKQKLIKMRLPSDATTSGKPFLVRDFIVTTWNQGVGFVDFVTEKYTNVLDSKISPILSMSVHPEKPFAVLGYTDGMVELIDFIKHSLITRLDLRSRYAVVVPPDDDSINCNYEVTVPELSVTYLKYSPSGLHLACGLNTGQLLFLDPSTIEILTPKPFGDTNDAIKHISFSPDSLLIATANAGRSVCVYKYLCTDFRWVFVGKHRAHYKEITSLIFLPAKNPNGDFKLVSTGLDRCLVEYDVAASFDEHLEILSLDRVEQSALPLSAIVWPAPSYLDPEEFRTDLPMILIANDEFKYKIVNYETTMTLATVLGPRFEFPVSKVQLITRKDSKDIDPENSQYLLFSAKDIIGLQKMPLDGNPWKHVGMLGHPVRIQKMCFREDLGMLFTIGVRDTTMTQWVANYRAVEVAAARGGVELDPYYCLIDSGRPGWLFQEIRDLFYYIQILCQGTFSPARRRVKDYIPIDSLPDLMRALGFFPSEYEVENLIVEAKYKVFNRAPVSEIEFEEFVKLYLNHRPAFGEHYKRLRLAFRNFANISNEGYVMSREDLIDILTSQGERFSRELCWYLLSVLCGHSFEDRAVLNENDFSFLPEYITFSDFTTEIIGIQEMDNISDTYSGVESWASMHTFSSVDSDDKIL</sequence>
<dbReference type="SUPFAM" id="SSF47473">
    <property type="entry name" value="EF-hand"/>
    <property type="match status" value="1"/>
</dbReference>
<keyword evidence="3" id="KW-0677">Repeat</keyword>
<keyword evidence="2" id="KW-0853">WD repeat</keyword>
<proteinExistence type="predicted"/>
<organism evidence="7 8">
    <name type="scientific">Trichoplusia ni</name>
    <name type="common">Cabbage looper</name>
    <dbReference type="NCBI Taxonomy" id="7111"/>
    <lineage>
        <taxon>Eukaryota</taxon>
        <taxon>Metazoa</taxon>
        <taxon>Ecdysozoa</taxon>
        <taxon>Arthropoda</taxon>
        <taxon>Hexapoda</taxon>
        <taxon>Insecta</taxon>
        <taxon>Pterygota</taxon>
        <taxon>Neoptera</taxon>
        <taxon>Endopterygota</taxon>
        <taxon>Lepidoptera</taxon>
        <taxon>Glossata</taxon>
        <taxon>Ditrysia</taxon>
        <taxon>Noctuoidea</taxon>
        <taxon>Noctuidae</taxon>
        <taxon>Plusiinae</taxon>
        <taxon>Trichoplusia</taxon>
    </lineage>
</organism>
<gene>
    <name evidence="8" type="primary">LOC113504567</name>
</gene>
<protein>
    <recommendedName>
        <fullName evidence="5">Cilia- and flagella-associated protein 251</fullName>
    </recommendedName>
</protein>
<evidence type="ECO:0000256" key="6">
    <source>
        <dbReference type="SAM" id="MobiDB-lite"/>
    </source>
</evidence>
<evidence type="ECO:0000313" key="7">
    <source>
        <dbReference type="Proteomes" id="UP000322000"/>
    </source>
</evidence>
<dbReference type="Gene3D" id="1.10.238.10">
    <property type="entry name" value="EF-hand"/>
    <property type="match status" value="1"/>
</dbReference>
<keyword evidence="7" id="KW-1185">Reference proteome</keyword>
<evidence type="ECO:0000256" key="4">
    <source>
        <dbReference type="ARBA" id="ARBA00023273"/>
    </source>
</evidence>
<dbReference type="InterPro" id="IPR015943">
    <property type="entry name" value="WD40/YVTN_repeat-like_dom_sf"/>
</dbReference>
<dbReference type="KEGG" id="tnl:113504567"/>
<evidence type="ECO:0000256" key="1">
    <source>
        <dbReference type="ARBA" id="ARBA00004138"/>
    </source>
</evidence>
<dbReference type="SUPFAM" id="SSF50978">
    <property type="entry name" value="WD40 repeat-like"/>
    <property type="match status" value="1"/>
</dbReference>
<evidence type="ECO:0000256" key="2">
    <source>
        <dbReference type="ARBA" id="ARBA00022574"/>
    </source>
</evidence>
<dbReference type="InterPro" id="IPR036322">
    <property type="entry name" value="WD40_repeat_dom_sf"/>
</dbReference>
<evidence type="ECO:0000313" key="8">
    <source>
        <dbReference type="RefSeq" id="XP_026742732.1"/>
    </source>
</evidence>
<dbReference type="Pfam" id="PF00400">
    <property type="entry name" value="WD40"/>
    <property type="match status" value="1"/>
</dbReference>